<dbReference type="RefSeq" id="WP_353864769.1">
    <property type="nucleotide sequence ID" value="NZ_CP088295.1"/>
</dbReference>
<reference evidence="3" key="1">
    <citation type="submission" date="2021-11" db="EMBL/GenBank/DDBJ databases">
        <title>Cultivation dependent microbiological survey of springs from the worlds oldest radium mine currently devoted to the extraction of radon-saturated water.</title>
        <authorList>
            <person name="Kapinusova G."/>
            <person name="Smrhova T."/>
            <person name="Strejcek M."/>
            <person name="Suman J."/>
            <person name="Jani K."/>
            <person name="Pajer P."/>
            <person name="Uhlik O."/>
        </authorList>
    </citation>
    <scope>NUCLEOTIDE SEQUENCE [LARGE SCALE GENOMIC DNA]</scope>
    <source>
        <strain evidence="3">J379</strain>
    </source>
</reference>
<keyword evidence="3" id="KW-1185">Reference proteome</keyword>
<dbReference type="Pfam" id="PF03083">
    <property type="entry name" value="MtN3_slv"/>
    <property type="match status" value="1"/>
</dbReference>
<gene>
    <name evidence="2" type="ORF">LRS13_01745</name>
</gene>
<accession>A0ABY5PI44</accession>
<evidence type="ECO:0000256" key="1">
    <source>
        <dbReference type="SAM" id="Phobius"/>
    </source>
</evidence>
<name>A0ABY5PI44_9ACTN</name>
<keyword evidence="1" id="KW-0472">Membrane</keyword>
<feature type="transmembrane region" description="Helical" evidence="1">
    <location>
        <begin position="99"/>
        <end position="118"/>
    </location>
</feature>
<sequence>MVDDHWRLLRFSPDASAVICEDGADARTGDGERLMDADALTAVAATTAGIVMGVAPLLQAERVHRRRHSDDVSAAWLVVLIVGGSVWLARGIVTDDLPIIIANVVVIVSSVFTLAVVLRYRGHDPVPASD</sequence>
<dbReference type="Proteomes" id="UP001058860">
    <property type="component" value="Chromosome"/>
</dbReference>
<feature type="transmembrane region" description="Helical" evidence="1">
    <location>
        <begin position="72"/>
        <end position="93"/>
    </location>
</feature>
<protein>
    <recommendedName>
        <fullName evidence="4">MtN3 and saliva related transmembrane protein</fullName>
    </recommendedName>
</protein>
<dbReference type="Gene3D" id="1.20.1280.290">
    <property type="match status" value="1"/>
</dbReference>
<feature type="transmembrane region" description="Helical" evidence="1">
    <location>
        <begin position="39"/>
        <end position="60"/>
    </location>
</feature>
<dbReference type="InterPro" id="IPR004316">
    <property type="entry name" value="SWEET_rpt"/>
</dbReference>
<evidence type="ECO:0000313" key="3">
    <source>
        <dbReference type="Proteomes" id="UP001058860"/>
    </source>
</evidence>
<keyword evidence="1" id="KW-1133">Transmembrane helix</keyword>
<dbReference type="EMBL" id="CP088295">
    <property type="protein sequence ID" value="UUY04279.1"/>
    <property type="molecule type" value="Genomic_DNA"/>
</dbReference>
<organism evidence="2 3">
    <name type="scientific">Svornostia abyssi</name>
    <dbReference type="NCBI Taxonomy" id="2898438"/>
    <lineage>
        <taxon>Bacteria</taxon>
        <taxon>Bacillati</taxon>
        <taxon>Actinomycetota</taxon>
        <taxon>Thermoleophilia</taxon>
        <taxon>Solirubrobacterales</taxon>
        <taxon>Baekduiaceae</taxon>
        <taxon>Svornostia</taxon>
    </lineage>
</organism>
<proteinExistence type="predicted"/>
<evidence type="ECO:0000313" key="2">
    <source>
        <dbReference type="EMBL" id="UUY04279.1"/>
    </source>
</evidence>
<keyword evidence="1" id="KW-0812">Transmembrane</keyword>
<evidence type="ECO:0008006" key="4">
    <source>
        <dbReference type="Google" id="ProtNLM"/>
    </source>
</evidence>